<reference evidence="1 2" key="1">
    <citation type="submission" date="2015-12" db="EMBL/GenBank/DDBJ databases">
        <title>The genome of Folsomia candida.</title>
        <authorList>
            <person name="Faddeeva A."/>
            <person name="Derks M.F."/>
            <person name="Anvar Y."/>
            <person name="Smit S."/>
            <person name="Van Straalen N."/>
            <person name="Roelofs D."/>
        </authorList>
    </citation>
    <scope>NUCLEOTIDE SEQUENCE [LARGE SCALE GENOMIC DNA]</scope>
    <source>
        <strain evidence="1 2">VU population</strain>
        <tissue evidence="1">Whole body</tissue>
    </source>
</reference>
<dbReference type="EMBL" id="LNIX01000005">
    <property type="protein sequence ID" value="OXA53683.1"/>
    <property type="molecule type" value="Genomic_DNA"/>
</dbReference>
<evidence type="ECO:0000313" key="2">
    <source>
        <dbReference type="Proteomes" id="UP000198287"/>
    </source>
</evidence>
<dbReference type="AlphaFoldDB" id="A0A226E7V4"/>
<keyword evidence="2" id="KW-1185">Reference proteome</keyword>
<accession>A0A226E7V4</accession>
<gene>
    <name evidence="1" type="ORF">Fcan01_10459</name>
</gene>
<evidence type="ECO:0000313" key="1">
    <source>
        <dbReference type="EMBL" id="OXA53683.1"/>
    </source>
</evidence>
<organism evidence="1 2">
    <name type="scientific">Folsomia candida</name>
    <name type="common">Springtail</name>
    <dbReference type="NCBI Taxonomy" id="158441"/>
    <lineage>
        <taxon>Eukaryota</taxon>
        <taxon>Metazoa</taxon>
        <taxon>Ecdysozoa</taxon>
        <taxon>Arthropoda</taxon>
        <taxon>Hexapoda</taxon>
        <taxon>Collembola</taxon>
        <taxon>Entomobryomorpha</taxon>
        <taxon>Isotomoidea</taxon>
        <taxon>Isotomidae</taxon>
        <taxon>Proisotominae</taxon>
        <taxon>Folsomia</taxon>
    </lineage>
</organism>
<dbReference type="Proteomes" id="UP000198287">
    <property type="component" value="Unassembled WGS sequence"/>
</dbReference>
<name>A0A226E7V4_FOLCA</name>
<comment type="caution">
    <text evidence="1">The sequence shown here is derived from an EMBL/GenBank/DDBJ whole genome shotgun (WGS) entry which is preliminary data.</text>
</comment>
<protein>
    <submittedName>
        <fullName evidence="1">Uncharacterized protein</fullName>
    </submittedName>
</protein>
<sequence length="171" mass="18960">MASPATTINIIDKVRTRPALGRKCKLVSNEGPPNKIRVTKGQPDRSGSDLKCQKWISSAPCETSEKVESGLGSNSTRSIFSERFLAEIKAKGGENSTEFSMPNLTDFSHLHKVDELRTTFVKSAQTKFTNSQLVQARDELVHLKASRPQKWTRWMLAAPSATLIIQDLFGV</sequence>
<proteinExistence type="predicted"/>